<dbReference type="EMBL" id="GGEC01074329">
    <property type="protein sequence ID" value="MBX54813.1"/>
    <property type="molecule type" value="Transcribed_RNA"/>
</dbReference>
<feature type="signal peptide" evidence="1">
    <location>
        <begin position="1"/>
        <end position="19"/>
    </location>
</feature>
<name>A0A2P2PJB2_RHIMU</name>
<evidence type="ECO:0000313" key="2">
    <source>
        <dbReference type="EMBL" id="MBX54813.1"/>
    </source>
</evidence>
<evidence type="ECO:0008006" key="3">
    <source>
        <dbReference type="Google" id="ProtNLM"/>
    </source>
</evidence>
<reference evidence="2" key="1">
    <citation type="submission" date="2018-02" db="EMBL/GenBank/DDBJ databases">
        <title>Rhizophora mucronata_Transcriptome.</title>
        <authorList>
            <person name="Meera S.P."/>
            <person name="Sreeshan A."/>
            <person name="Augustine A."/>
        </authorList>
    </citation>
    <scope>NUCLEOTIDE SEQUENCE</scope>
    <source>
        <tissue evidence="2">Leaf</tissue>
    </source>
</reference>
<protein>
    <recommendedName>
        <fullName evidence="3">Secreted protein</fullName>
    </recommendedName>
</protein>
<keyword evidence="1" id="KW-0732">Signal</keyword>
<proteinExistence type="predicted"/>
<dbReference type="AlphaFoldDB" id="A0A2P2PJB2"/>
<sequence length="74" mass="8358">MELVCLLFLVHSHFFLVSSGGIIKSLPIRFDPRVQAQTIFDTFNYECVISSLTVRPFFPPAKPFGPLTFSCSVF</sequence>
<evidence type="ECO:0000256" key="1">
    <source>
        <dbReference type="SAM" id="SignalP"/>
    </source>
</evidence>
<feature type="chain" id="PRO_5015127004" description="Secreted protein" evidence="1">
    <location>
        <begin position="20"/>
        <end position="74"/>
    </location>
</feature>
<accession>A0A2P2PJB2</accession>
<organism evidence="2">
    <name type="scientific">Rhizophora mucronata</name>
    <name type="common">Asiatic mangrove</name>
    <dbReference type="NCBI Taxonomy" id="61149"/>
    <lineage>
        <taxon>Eukaryota</taxon>
        <taxon>Viridiplantae</taxon>
        <taxon>Streptophyta</taxon>
        <taxon>Embryophyta</taxon>
        <taxon>Tracheophyta</taxon>
        <taxon>Spermatophyta</taxon>
        <taxon>Magnoliopsida</taxon>
        <taxon>eudicotyledons</taxon>
        <taxon>Gunneridae</taxon>
        <taxon>Pentapetalae</taxon>
        <taxon>rosids</taxon>
        <taxon>fabids</taxon>
        <taxon>Malpighiales</taxon>
        <taxon>Rhizophoraceae</taxon>
        <taxon>Rhizophora</taxon>
    </lineage>
</organism>